<evidence type="ECO:0000313" key="8">
    <source>
        <dbReference type="Proteomes" id="UP000320496"/>
    </source>
</evidence>
<keyword evidence="5" id="KW-0732">Signal</keyword>
<dbReference type="PANTHER" id="PTHR33546:SF1">
    <property type="entry name" value="LARGE, MULTIFUNCTIONAL SECRETED PROTEIN"/>
    <property type="match status" value="1"/>
</dbReference>
<dbReference type="InterPro" id="IPR036909">
    <property type="entry name" value="Cyt_c-like_dom_sf"/>
</dbReference>
<dbReference type="GO" id="GO:0009055">
    <property type="term" value="F:electron transfer activity"/>
    <property type="evidence" value="ECO:0007669"/>
    <property type="project" value="InterPro"/>
</dbReference>
<dbReference type="Gene3D" id="2.60.120.560">
    <property type="entry name" value="Exo-inulinase, domain 1"/>
    <property type="match status" value="1"/>
</dbReference>
<keyword evidence="1 4" id="KW-0349">Heme</keyword>
<dbReference type="Gene3D" id="2.120.10.30">
    <property type="entry name" value="TolB, C-terminal domain"/>
    <property type="match status" value="1"/>
</dbReference>
<accession>A0A517ZCY4</accession>
<keyword evidence="8" id="KW-1185">Reference proteome</keyword>
<dbReference type="NCBIfam" id="TIGR02603">
    <property type="entry name" value="CxxCH_TIGR02603"/>
    <property type="match status" value="1"/>
</dbReference>
<reference evidence="7 8" key="1">
    <citation type="submission" date="2019-02" db="EMBL/GenBank/DDBJ databases">
        <title>Deep-cultivation of Planctomycetes and their phenomic and genomic characterization uncovers novel biology.</title>
        <authorList>
            <person name="Wiegand S."/>
            <person name="Jogler M."/>
            <person name="Boedeker C."/>
            <person name="Pinto D."/>
            <person name="Vollmers J."/>
            <person name="Rivas-Marin E."/>
            <person name="Kohn T."/>
            <person name="Peeters S.H."/>
            <person name="Heuer A."/>
            <person name="Rast P."/>
            <person name="Oberbeckmann S."/>
            <person name="Bunk B."/>
            <person name="Jeske O."/>
            <person name="Meyerdierks A."/>
            <person name="Storesund J.E."/>
            <person name="Kallscheuer N."/>
            <person name="Luecker S."/>
            <person name="Lage O.M."/>
            <person name="Pohl T."/>
            <person name="Merkel B.J."/>
            <person name="Hornburger P."/>
            <person name="Mueller R.-W."/>
            <person name="Bruemmer F."/>
            <person name="Labrenz M."/>
            <person name="Spormann A.M."/>
            <person name="Op den Camp H."/>
            <person name="Overmann J."/>
            <person name="Amann R."/>
            <person name="Jetten M.S.M."/>
            <person name="Mascher T."/>
            <person name="Medema M.H."/>
            <person name="Devos D.P."/>
            <person name="Kaster A.-K."/>
            <person name="Ovreas L."/>
            <person name="Rohde M."/>
            <person name="Galperin M.Y."/>
            <person name="Jogler C."/>
        </authorList>
    </citation>
    <scope>NUCLEOTIDE SEQUENCE [LARGE SCALE GENOMIC DNA]</scope>
    <source>
        <strain evidence="7 8">Mal4</strain>
    </source>
</reference>
<dbReference type="InterPro" id="IPR011042">
    <property type="entry name" value="6-blade_b-propeller_TolB-like"/>
</dbReference>
<dbReference type="PANTHER" id="PTHR33546">
    <property type="entry name" value="LARGE, MULTIFUNCTIONAL SECRETED PROTEIN-RELATED"/>
    <property type="match status" value="1"/>
</dbReference>
<evidence type="ECO:0000259" key="6">
    <source>
        <dbReference type="PROSITE" id="PS51007"/>
    </source>
</evidence>
<dbReference type="Pfam" id="PF06439">
    <property type="entry name" value="3keto-disac_hyd"/>
    <property type="match status" value="1"/>
</dbReference>
<dbReference type="RefSeq" id="WP_231746619.1">
    <property type="nucleotide sequence ID" value="NZ_CP036275.1"/>
</dbReference>
<name>A0A517ZCY4_9PLAN</name>
<evidence type="ECO:0000313" key="7">
    <source>
        <dbReference type="EMBL" id="QDU40327.1"/>
    </source>
</evidence>
<sequence precursor="true">MIRALTLICLLSAAGTAAAADDGFVDLFNGKDLSGWKGDSDLWTVEDGTITGRTKGPDHLPHNKFLIWSGGTVGDFELRLKFRLEGNNNSGVMYRAQHLEDAGDWVMGGYQADIHANAPYTGMLYDERGRGIVAQRGQKVTVTAKGEKKASKLDVPVESLDLTEWHEMTVIARGNHLIHKIDGVTTVEIIDEQESEREMEGLIGLQVHRGPAMTVQFKDIQLKKLDGKDAKASTADASQPEWIWLQDGDKPADKVYFRKEIQVRGNVAAARVYATCDNSMTLFIDGEKIFSHGSWESPVFKDVTKLFAKETPGGKHVIAIEAANAGGIAGLLFKLDLESGWRKDWTIQSDDTWQASTKAARGWKTAGFKPKWETAQVVAPLTSAPWNMTPEKLAAASPLREPTATPVDQLKVAKGFKVELLHTVPKDEQGSWVSMCTDPQGRLIVCDQYGGLFRVTPPGINDAEELVIEPINVDIGEAQGLLWAFDSLYVVVNTGGKYESGVYRVTDTDGDDQLDTLETLRKLNGRGEHGPHAILVTPDGESLFVVCGNNTKLTEFETSRVPRVWDEDLLLPRTYGRGFMKGTPAPGGYISRMDPDGKNWELVAVGFRNEYDAALNADGELFSYDADMEWDMNTPWYRPTRVCHTVSGVDFGWRNGAGKWPVYYADTLPPVVNVGPGSPTGVAFGYGAKFPAKYQRALFINDWSYGKLYAVHMTPEGSTYKGTLEEFITGTPLPLTDIVVNPVDGAMYFAIGGRRVQSGLYRVTYAGDESTEPAELTDSEGAEARATRKKLEELHLGDHPDAVDIAWPHLSSDDRFIRYAARVAIEHRPAEEWQDRALEETNPQAALEALLALARVHERAERKENEAYDSLPPNWESADPEIDAELSAVRDSLLAALQRLSWEDLSHDQKLHLLRNYTLAFSRFGRPESTTREQLIERFSPQVPADSPELNSELLALLVYLQAPEAAAKGVELLANAPTQEQQIDFAKTLRHLTNGWNDELRQEYLKWFTRAATFRGGASFGLFVQHIKEDAIAHLSDEEKERFKEILEAQPPSNAPVIAAAPRPFVKDWTMDELIPVVENGLKGRDYNRGRMLFGAANCYACHRFNNEGGAIGPDLTALSGRFSPREILSSIVEPSKVISDQYAAVQILTDDGDVITGRIVNLAGDTFRINTNMLDPNALVGVDRKQIEEMQPSKTSMMPKGLLNSLNEEEILDLMAYLISRGDRNHPVFQKQ</sequence>
<dbReference type="SUPFAM" id="SSF50952">
    <property type="entry name" value="Soluble quinoprotein glucose dehydrogenase"/>
    <property type="match status" value="1"/>
</dbReference>
<feature type="signal peptide" evidence="5">
    <location>
        <begin position="1"/>
        <end position="19"/>
    </location>
</feature>
<feature type="chain" id="PRO_5022049862" evidence="5">
    <location>
        <begin position="20"/>
        <end position="1234"/>
    </location>
</feature>
<dbReference type="InterPro" id="IPR011041">
    <property type="entry name" value="Quinoprot_gluc/sorb_DH_b-prop"/>
</dbReference>
<organism evidence="7 8">
    <name type="scientific">Maioricimonas rarisocia</name>
    <dbReference type="NCBI Taxonomy" id="2528026"/>
    <lineage>
        <taxon>Bacteria</taxon>
        <taxon>Pseudomonadati</taxon>
        <taxon>Planctomycetota</taxon>
        <taxon>Planctomycetia</taxon>
        <taxon>Planctomycetales</taxon>
        <taxon>Planctomycetaceae</taxon>
        <taxon>Maioricimonas</taxon>
    </lineage>
</organism>
<dbReference type="InterPro" id="IPR009056">
    <property type="entry name" value="Cyt_c-like_dom"/>
</dbReference>
<dbReference type="EMBL" id="CP036275">
    <property type="protein sequence ID" value="QDU40327.1"/>
    <property type="molecule type" value="Genomic_DNA"/>
</dbReference>
<dbReference type="PROSITE" id="PS51007">
    <property type="entry name" value="CYTC"/>
    <property type="match status" value="1"/>
</dbReference>
<dbReference type="InterPro" id="IPR013427">
    <property type="entry name" value="Haem-bd_dom_put"/>
</dbReference>
<dbReference type="Proteomes" id="UP000320496">
    <property type="component" value="Chromosome"/>
</dbReference>
<dbReference type="GO" id="GO:0016787">
    <property type="term" value="F:hydrolase activity"/>
    <property type="evidence" value="ECO:0007669"/>
    <property type="project" value="InterPro"/>
</dbReference>
<dbReference type="InterPro" id="IPR010496">
    <property type="entry name" value="AL/BT2_dom"/>
</dbReference>
<dbReference type="AlphaFoldDB" id="A0A517ZCY4"/>
<evidence type="ECO:0000256" key="3">
    <source>
        <dbReference type="ARBA" id="ARBA00023004"/>
    </source>
</evidence>
<dbReference type="GO" id="GO:0046872">
    <property type="term" value="F:metal ion binding"/>
    <property type="evidence" value="ECO:0007669"/>
    <property type="project" value="UniProtKB-KW"/>
</dbReference>
<dbReference type="Gene3D" id="1.10.760.10">
    <property type="entry name" value="Cytochrome c-like domain"/>
    <property type="match status" value="1"/>
</dbReference>
<evidence type="ECO:0000256" key="5">
    <source>
        <dbReference type="SAM" id="SignalP"/>
    </source>
</evidence>
<dbReference type="KEGG" id="mri:Mal4_46830"/>
<gene>
    <name evidence="7" type="ORF">Mal4_46830</name>
</gene>
<dbReference type="Gene3D" id="2.60.120.260">
    <property type="entry name" value="Galactose-binding domain-like"/>
    <property type="match status" value="1"/>
</dbReference>
<evidence type="ECO:0000256" key="4">
    <source>
        <dbReference type="PROSITE-ProRule" id="PRU00433"/>
    </source>
</evidence>
<dbReference type="SUPFAM" id="SSF46626">
    <property type="entry name" value="Cytochrome c"/>
    <property type="match status" value="1"/>
</dbReference>
<keyword evidence="3 4" id="KW-0408">Iron</keyword>
<keyword evidence="2 4" id="KW-0479">Metal-binding</keyword>
<evidence type="ECO:0000256" key="1">
    <source>
        <dbReference type="ARBA" id="ARBA00022617"/>
    </source>
</evidence>
<proteinExistence type="predicted"/>
<evidence type="ECO:0000256" key="2">
    <source>
        <dbReference type="ARBA" id="ARBA00022723"/>
    </source>
</evidence>
<protein>
    <submittedName>
        <fullName evidence="7">Cytochrome c</fullName>
    </submittedName>
</protein>
<dbReference type="GO" id="GO:0020037">
    <property type="term" value="F:heme binding"/>
    <property type="evidence" value="ECO:0007669"/>
    <property type="project" value="InterPro"/>
</dbReference>
<feature type="domain" description="Cytochrome c" evidence="6">
    <location>
        <begin position="1086"/>
        <end position="1224"/>
    </location>
</feature>
<dbReference type="Pfam" id="PF00034">
    <property type="entry name" value="Cytochrom_C"/>
    <property type="match status" value="1"/>
</dbReference>